<keyword evidence="1" id="KW-0808">Transferase</keyword>
<comment type="caution">
    <text evidence="4">The sequence shown here is derived from an EMBL/GenBank/DDBJ whole genome shotgun (WGS) entry which is preliminary data.</text>
</comment>
<evidence type="ECO:0000259" key="3">
    <source>
        <dbReference type="Pfam" id="PF00534"/>
    </source>
</evidence>
<organism evidence="4 5">
    <name type="scientific">Subtercola frigoramans</name>
    <dbReference type="NCBI Taxonomy" id="120298"/>
    <lineage>
        <taxon>Bacteria</taxon>
        <taxon>Bacillati</taxon>
        <taxon>Actinomycetota</taxon>
        <taxon>Actinomycetes</taxon>
        <taxon>Micrococcales</taxon>
        <taxon>Microbacteriaceae</taxon>
        <taxon>Subtercola</taxon>
    </lineage>
</organism>
<dbReference type="Proteomes" id="UP000776164">
    <property type="component" value="Unassembled WGS sequence"/>
</dbReference>
<dbReference type="Pfam" id="PF00534">
    <property type="entry name" value="Glycos_transf_1"/>
    <property type="match status" value="1"/>
</dbReference>
<evidence type="ECO:0000256" key="1">
    <source>
        <dbReference type="ARBA" id="ARBA00022679"/>
    </source>
</evidence>
<evidence type="ECO:0000313" key="4">
    <source>
        <dbReference type="EMBL" id="MBM7473286.1"/>
    </source>
</evidence>
<dbReference type="Gene3D" id="3.40.50.2000">
    <property type="entry name" value="Glycogen Phosphorylase B"/>
    <property type="match status" value="1"/>
</dbReference>
<accession>A0ABS2L8S7</accession>
<protein>
    <submittedName>
        <fullName evidence="4">Glycosyltransferase involved in cell wall biosynthesis</fullName>
    </submittedName>
</protein>
<feature type="region of interest" description="Disordered" evidence="2">
    <location>
        <begin position="201"/>
        <end position="221"/>
    </location>
</feature>
<feature type="region of interest" description="Disordered" evidence="2">
    <location>
        <begin position="1"/>
        <end position="23"/>
    </location>
</feature>
<dbReference type="EMBL" id="JAFBBU010000001">
    <property type="protein sequence ID" value="MBM7473286.1"/>
    <property type="molecule type" value="Genomic_DNA"/>
</dbReference>
<name>A0ABS2L8S7_9MICO</name>
<evidence type="ECO:0000256" key="2">
    <source>
        <dbReference type="SAM" id="MobiDB-lite"/>
    </source>
</evidence>
<dbReference type="PANTHER" id="PTHR46401:SF2">
    <property type="entry name" value="GLYCOSYLTRANSFERASE WBBK-RELATED"/>
    <property type="match status" value="1"/>
</dbReference>
<dbReference type="InterPro" id="IPR001296">
    <property type="entry name" value="Glyco_trans_1"/>
</dbReference>
<evidence type="ECO:0000313" key="5">
    <source>
        <dbReference type="Proteomes" id="UP000776164"/>
    </source>
</evidence>
<feature type="domain" description="Glycosyl transferase family 1" evidence="3">
    <location>
        <begin position="351"/>
        <end position="511"/>
    </location>
</feature>
<dbReference type="SUPFAM" id="SSF53756">
    <property type="entry name" value="UDP-Glycosyltransferase/glycogen phosphorylase"/>
    <property type="match status" value="1"/>
</dbReference>
<sequence length="645" mass="68453">MSDSSGSADATGPLVSAASRTAGSPHVGSLASRLRAIAPHVTGSVDPNIAQSNDLDPGIQAMEILRVVSGSAPGSSLDRDVWLLIVGFTAVYPTLDEHRSVRRALRLAAPGEELGDVLAALEPIILRSYHLDDRIEVVPGAVILDADFSARFDHNTGVQRVLRETASRWHVARDITLVCWNDDNSGLRRLVATEVTRTTDWARHSARPKSEGATAATGGGGAASRVTIVPVDSVVVEIEVAQHAVAEPLSAVAAVSGNLVVMVGHDMIPIVSSDSQETAEIERFARYLTVVKHSRRLAGVSISAADEFSGFASALSAQGMAGPQVTPVPLAMNAPTQTSPSPASVTPAPSADQSPLVLVVGSQEPRKNHAAILFAAQQLWAEGVRFRLRFIGGGSSASVHRFDAELRRLRAGGREVEVLRGASDAVLLDSYREARFCVFPSLHEGFGLPVAESLALGTPVITADHGSLREAAAGGGCVAVDARDDEALRVAMKSLLLDDTLYARLRKEAAERSFRTWDEYAAELWSTLVEPSLRELADDHDRRSHGGLPDARSAVGSVASLAHSGRASISNSALVAGSTVHQLESWFTGVTETHRVQEARRNSLVNKVSKLGPLAVFFVARSREMGVVPASKAALRIVRKRVGRV</sequence>
<reference evidence="4 5" key="1">
    <citation type="submission" date="2021-01" db="EMBL/GenBank/DDBJ databases">
        <title>Sequencing the genomes of 1000 actinobacteria strains.</title>
        <authorList>
            <person name="Klenk H.-P."/>
        </authorList>
    </citation>
    <scope>NUCLEOTIDE SEQUENCE [LARGE SCALE GENOMIC DNA]</scope>
    <source>
        <strain evidence="4 5">DSM 13057</strain>
    </source>
</reference>
<gene>
    <name evidence="4" type="ORF">JOE66_002920</name>
</gene>
<proteinExistence type="predicted"/>
<dbReference type="PANTHER" id="PTHR46401">
    <property type="entry name" value="GLYCOSYLTRANSFERASE WBBK-RELATED"/>
    <property type="match status" value="1"/>
</dbReference>
<dbReference type="RefSeq" id="WP_205110610.1">
    <property type="nucleotide sequence ID" value="NZ_BAAAHT010000014.1"/>
</dbReference>
<feature type="compositionally biased region" description="Low complexity" evidence="2">
    <location>
        <begin position="334"/>
        <end position="350"/>
    </location>
</feature>
<feature type="region of interest" description="Disordered" evidence="2">
    <location>
        <begin position="330"/>
        <end position="350"/>
    </location>
</feature>
<keyword evidence="5" id="KW-1185">Reference proteome</keyword>